<dbReference type="SUPFAM" id="SSF56091">
    <property type="entry name" value="DNA ligase/mRNA capping enzyme, catalytic domain"/>
    <property type="match status" value="1"/>
</dbReference>
<dbReference type="SMART" id="SM00292">
    <property type="entry name" value="BRCT"/>
    <property type="match status" value="1"/>
</dbReference>
<dbReference type="FunFam" id="3.30.470.30:FF:000001">
    <property type="entry name" value="DNA ligase"/>
    <property type="match status" value="1"/>
</dbReference>
<evidence type="ECO:0000256" key="8">
    <source>
        <dbReference type="ARBA" id="ARBA00022833"/>
    </source>
</evidence>
<dbReference type="EC" id="6.5.1.2" evidence="2 14"/>
<dbReference type="Pfam" id="PF01653">
    <property type="entry name" value="DNA_ligase_aden"/>
    <property type="match status" value="1"/>
</dbReference>
<evidence type="ECO:0000256" key="9">
    <source>
        <dbReference type="ARBA" id="ARBA00022842"/>
    </source>
</evidence>
<keyword evidence="4 14" id="KW-0436">Ligase</keyword>
<evidence type="ECO:0000313" key="19">
    <source>
        <dbReference type="Proteomes" id="UP000015462"/>
    </source>
</evidence>
<evidence type="ECO:0000256" key="4">
    <source>
        <dbReference type="ARBA" id="ARBA00022598"/>
    </source>
</evidence>
<dbReference type="NCBIfam" id="TIGR00575">
    <property type="entry name" value="dnlj"/>
    <property type="match status" value="1"/>
</dbReference>
<dbReference type="InterPro" id="IPR018239">
    <property type="entry name" value="DNA_ligase_AS"/>
</dbReference>
<dbReference type="FunFam" id="1.10.150.20:FF:000007">
    <property type="entry name" value="DNA ligase"/>
    <property type="match status" value="1"/>
</dbReference>
<feature type="domain" description="BRCT" evidence="17">
    <location>
        <begin position="594"/>
        <end position="673"/>
    </location>
</feature>
<reference evidence="18 19" key="1">
    <citation type="journal article" date="2013" name="Genome Announc.">
        <title>Genome Sequence of the Pyrene- and Fluoranthene-Degrading Bacterium Cycloclasticus sp. Strain PY97M.</title>
        <authorList>
            <person name="Cui Z."/>
            <person name="Xu G."/>
            <person name="Li Q."/>
            <person name="Gao W."/>
            <person name="Zheng L."/>
        </authorList>
    </citation>
    <scope>NUCLEOTIDE SEQUENCE [LARGE SCALE GENOMIC DNA]</scope>
    <source>
        <strain evidence="18 19">PY97M</strain>
    </source>
</reference>
<evidence type="ECO:0000256" key="15">
    <source>
        <dbReference type="RuleBase" id="RU000618"/>
    </source>
</evidence>
<evidence type="ECO:0000256" key="12">
    <source>
        <dbReference type="ARBA" id="ARBA00034005"/>
    </source>
</evidence>
<keyword evidence="16" id="KW-0175">Coiled coil</keyword>
<organism evidence="18 19">
    <name type="scientific">Cycloclasticus pugetii</name>
    <dbReference type="NCBI Taxonomy" id="34068"/>
    <lineage>
        <taxon>Bacteria</taxon>
        <taxon>Pseudomonadati</taxon>
        <taxon>Pseudomonadota</taxon>
        <taxon>Gammaproteobacteria</taxon>
        <taxon>Thiotrichales</taxon>
        <taxon>Piscirickettsiaceae</taxon>
        <taxon>Cycloclasticus</taxon>
    </lineage>
</organism>
<feature type="binding site" evidence="14">
    <location>
        <position position="414"/>
    </location>
    <ligand>
        <name>Zn(2+)</name>
        <dbReference type="ChEBI" id="CHEBI:29105"/>
    </ligand>
</feature>
<dbReference type="GO" id="GO:0046872">
    <property type="term" value="F:metal ion binding"/>
    <property type="evidence" value="ECO:0007669"/>
    <property type="project" value="UniProtKB-KW"/>
</dbReference>
<evidence type="ECO:0000256" key="10">
    <source>
        <dbReference type="ARBA" id="ARBA00023027"/>
    </source>
</evidence>
<keyword evidence="11 14" id="KW-0234">DNA repair</keyword>
<dbReference type="Pfam" id="PF00533">
    <property type="entry name" value="BRCT"/>
    <property type="match status" value="1"/>
</dbReference>
<feature type="binding site" evidence="14">
    <location>
        <position position="317"/>
    </location>
    <ligand>
        <name>NAD(+)</name>
        <dbReference type="ChEBI" id="CHEBI:57540"/>
    </ligand>
</feature>
<comment type="cofactor">
    <cofactor evidence="14">
        <name>Mg(2+)</name>
        <dbReference type="ChEBI" id="CHEBI:18420"/>
    </cofactor>
    <cofactor evidence="14">
        <name>Mn(2+)</name>
        <dbReference type="ChEBI" id="CHEBI:29035"/>
    </cofactor>
</comment>
<dbReference type="InterPro" id="IPR041663">
    <property type="entry name" value="DisA/LigA_HHH"/>
</dbReference>
<dbReference type="FunFam" id="2.40.50.140:FF:000012">
    <property type="entry name" value="DNA ligase"/>
    <property type="match status" value="1"/>
</dbReference>
<dbReference type="SMART" id="SM00278">
    <property type="entry name" value="HhH1"/>
    <property type="match status" value="4"/>
</dbReference>
<evidence type="ECO:0000256" key="14">
    <source>
        <dbReference type="HAMAP-Rule" id="MF_01588"/>
    </source>
</evidence>
<dbReference type="PROSITE" id="PS50172">
    <property type="entry name" value="BRCT"/>
    <property type="match status" value="1"/>
</dbReference>
<dbReference type="HAMAP" id="MF_01588">
    <property type="entry name" value="DNA_ligase_A"/>
    <property type="match status" value="1"/>
</dbReference>
<evidence type="ECO:0000256" key="5">
    <source>
        <dbReference type="ARBA" id="ARBA00022705"/>
    </source>
</evidence>
<comment type="caution">
    <text evidence="14">Lacks conserved residue(s) required for the propagation of feature annotation.</text>
</comment>
<dbReference type="GO" id="GO:0003911">
    <property type="term" value="F:DNA ligase (NAD+) activity"/>
    <property type="evidence" value="ECO:0007669"/>
    <property type="project" value="UniProtKB-UniRule"/>
</dbReference>
<dbReference type="FunFam" id="1.10.150.20:FF:000006">
    <property type="entry name" value="DNA ligase"/>
    <property type="match status" value="1"/>
</dbReference>
<feature type="binding site" evidence="14">
    <location>
        <position position="116"/>
    </location>
    <ligand>
        <name>NAD(+)</name>
        <dbReference type="ChEBI" id="CHEBI:57540"/>
    </ligand>
</feature>
<feature type="coiled-coil region" evidence="16">
    <location>
        <begin position="4"/>
        <end position="58"/>
    </location>
</feature>
<keyword evidence="5 14" id="KW-0235">DNA replication</keyword>
<gene>
    <name evidence="14" type="primary">ligA</name>
    <name evidence="18" type="ORF">L196_01525</name>
</gene>
<dbReference type="SUPFAM" id="SSF47781">
    <property type="entry name" value="RuvA domain 2-like"/>
    <property type="match status" value="1"/>
</dbReference>
<dbReference type="Pfam" id="PF03120">
    <property type="entry name" value="OB_DNA_ligase"/>
    <property type="match status" value="1"/>
</dbReference>
<feature type="binding site" evidence="14">
    <location>
        <position position="293"/>
    </location>
    <ligand>
        <name>NAD(+)</name>
        <dbReference type="ChEBI" id="CHEBI:57540"/>
    </ligand>
</feature>
<dbReference type="Proteomes" id="UP000015462">
    <property type="component" value="Unassembled WGS sequence"/>
</dbReference>
<feature type="binding site" evidence="14">
    <location>
        <position position="139"/>
    </location>
    <ligand>
        <name>NAD(+)</name>
        <dbReference type="ChEBI" id="CHEBI:57540"/>
    </ligand>
</feature>
<dbReference type="CDD" id="cd00114">
    <property type="entry name" value="LIGANc"/>
    <property type="match status" value="1"/>
</dbReference>
<evidence type="ECO:0000256" key="2">
    <source>
        <dbReference type="ARBA" id="ARBA00012722"/>
    </source>
</evidence>
<feature type="binding site" evidence="14">
    <location>
        <position position="176"/>
    </location>
    <ligand>
        <name>NAD(+)</name>
        <dbReference type="ChEBI" id="CHEBI:57540"/>
    </ligand>
</feature>
<evidence type="ECO:0000259" key="17">
    <source>
        <dbReference type="PROSITE" id="PS50172"/>
    </source>
</evidence>
<dbReference type="Gene3D" id="6.20.10.30">
    <property type="match status" value="1"/>
</dbReference>
<dbReference type="SUPFAM" id="SSF50249">
    <property type="entry name" value="Nucleic acid-binding proteins"/>
    <property type="match status" value="1"/>
</dbReference>
<dbReference type="PANTHER" id="PTHR23389">
    <property type="entry name" value="CHROMOSOME TRANSMISSION FIDELITY FACTOR 18"/>
    <property type="match status" value="1"/>
</dbReference>
<feature type="binding site" evidence="14">
    <location>
        <position position="411"/>
    </location>
    <ligand>
        <name>Zn(2+)</name>
        <dbReference type="ChEBI" id="CHEBI:29105"/>
    </ligand>
</feature>
<sequence length="673" mass="73707">MTMHDDVKRRVQTLREEINQHNQNYYQYDAPKIPDADYDALLRELQLLEAENPELMSDDSPTQRVGSAPLDSFQQVEHAVPMLSLDNAFDDDEFEAFDKRVRERADGFEDIEYLVEPKLDGLAISLLYADGVLVRAATRGDGKRGEDVTENVKTIGAIPLSLKGDNLPLRLEVRGEVFMPLSGFQQLNQQALALGEKPFANPRNAAAGSLRQLDSKITATRPLAFYSYGIGVVEGYELPQTQQALFQLLATWGLPVSDQVTTARGMQQCHQAYQVLAQKRALLPYEIDGVVYKVNDFALQKAIGFVSRAPRWAIARKFPAQEKMTEVIGIDVQVGRTGAITPVARLAPVFVGGVTVTNVTLHNEGEMRRKDVRVGDTVIVRRAGDVIPEIVSVVLEKRKPASQLFEMPVSCPVCGSTVERAEGEAIARCPAGLFCRAQVKESIKHFASRKAMDIDGLGDKIIEQLVAQDLVKTPADLYRLTHEQLSSLERMADKSASNIIAALEKSKVTTLPKFLYALGIREVGEVTAASLSSYFGQLDVIQSATVEELEKVPDVGPIVAQHIVAFFELAHNREVIASLKNLGVSWPNVEAVPQDDQALSGKVFVLTGTLSTMGRIEAKEALQLLGAKVTGSVSKKTDYVVAGEDAGSKLKKAQSLGVTVLSEDDLIKLIAKD</sequence>
<dbReference type="SMART" id="SM00532">
    <property type="entry name" value="LIGANc"/>
    <property type="match status" value="1"/>
</dbReference>
<keyword evidence="6 14" id="KW-0479">Metal-binding</keyword>
<comment type="caution">
    <text evidence="18">The sequence shown here is derived from an EMBL/GenBank/DDBJ whole genome shotgun (WGS) entry which is preliminary data.</text>
</comment>
<feature type="binding site" evidence="14">
    <location>
        <position position="435"/>
    </location>
    <ligand>
        <name>Zn(2+)</name>
        <dbReference type="ChEBI" id="CHEBI:29105"/>
    </ligand>
</feature>
<name>A0AB33Z4Y0_9GAMM</name>
<dbReference type="GO" id="GO:0006281">
    <property type="term" value="P:DNA repair"/>
    <property type="evidence" value="ECO:0007669"/>
    <property type="project" value="UniProtKB-KW"/>
</dbReference>
<evidence type="ECO:0000256" key="13">
    <source>
        <dbReference type="ARBA" id="ARBA00060881"/>
    </source>
</evidence>
<feature type="binding site" evidence="14">
    <location>
        <begin position="84"/>
        <end position="85"/>
    </location>
    <ligand>
        <name>NAD(+)</name>
        <dbReference type="ChEBI" id="CHEBI:57540"/>
    </ligand>
</feature>
<evidence type="ECO:0000313" key="18">
    <source>
        <dbReference type="EMBL" id="EPD14138.1"/>
    </source>
</evidence>
<dbReference type="Gene3D" id="1.10.287.610">
    <property type="entry name" value="Helix hairpin bin"/>
    <property type="match status" value="1"/>
</dbReference>
<dbReference type="PROSITE" id="PS01055">
    <property type="entry name" value="DNA_LIGASE_N1"/>
    <property type="match status" value="1"/>
</dbReference>
<feature type="binding site" evidence="14">
    <location>
        <begin position="35"/>
        <end position="39"/>
    </location>
    <ligand>
        <name>NAD(+)</name>
        <dbReference type="ChEBI" id="CHEBI:57540"/>
    </ligand>
</feature>
<dbReference type="SUPFAM" id="SSF52113">
    <property type="entry name" value="BRCT domain"/>
    <property type="match status" value="1"/>
</dbReference>
<keyword evidence="7 14" id="KW-0227">DNA damage</keyword>
<evidence type="ECO:0000256" key="11">
    <source>
        <dbReference type="ARBA" id="ARBA00023204"/>
    </source>
</evidence>
<keyword evidence="19" id="KW-1185">Reference proteome</keyword>
<dbReference type="InterPro" id="IPR001679">
    <property type="entry name" value="DNA_ligase"/>
</dbReference>
<dbReference type="InterPro" id="IPR001357">
    <property type="entry name" value="BRCT_dom"/>
</dbReference>
<dbReference type="InterPro" id="IPR004149">
    <property type="entry name" value="Znf_DNAligase_C4"/>
</dbReference>
<dbReference type="PIRSF" id="PIRSF001604">
    <property type="entry name" value="LigA"/>
    <property type="match status" value="1"/>
</dbReference>
<dbReference type="PANTHER" id="PTHR23389:SF9">
    <property type="entry name" value="DNA LIGASE"/>
    <property type="match status" value="1"/>
</dbReference>
<protein>
    <recommendedName>
        <fullName evidence="3 14">DNA ligase</fullName>
        <ecNumber evidence="2 14">6.5.1.2</ecNumber>
    </recommendedName>
    <alternativeName>
        <fullName evidence="14">Polydeoxyribonucleotide synthase [NAD(+)]</fullName>
    </alternativeName>
</protein>
<evidence type="ECO:0000256" key="6">
    <source>
        <dbReference type="ARBA" id="ARBA00022723"/>
    </source>
</evidence>
<dbReference type="AlphaFoldDB" id="A0AB33Z4Y0"/>
<dbReference type="Pfam" id="PF14520">
    <property type="entry name" value="HHH_5"/>
    <property type="match status" value="1"/>
</dbReference>
<dbReference type="GO" id="GO:0005829">
    <property type="term" value="C:cytosol"/>
    <property type="evidence" value="ECO:0007669"/>
    <property type="project" value="TreeGrafter"/>
</dbReference>
<dbReference type="InterPro" id="IPR013839">
    <property type="entry name" value="DNAligase_adenylation"/>
</dbReference>
<dbReference type="FunFam" id="1.10.287.610:FF:000002">
    <property type="entry name" value="DNA ligase"/>
    <property type="match status" value="1"/>
</dbReference>
<dbReference type="InterPro" id="IPR012340">
    <property type="entry name" value="NA-bd_OB-fold"/>
</dbReference>
<dbReference type="Gene3D" id="3.30.470.30">
    <property type="entry name" value="DNA ligase/mRNA capping enzyme"/>
    <property type="match status" value="1"/>
</dbReference>
<accession>A0AB33Z4Y0</accession>
<dbReference type="Pfam" id="PF12826">
    <property type="entry name" value="HHH_2"/>
    <property type="match status" value="1"/>
</dbReference>
<comment type="catalytic activity">
    <reaction evidence="12 14 15">
        <text>NAD(+) + (deoxyribonucleotide)n-3'-hydroxyl + 5'-phospho-(deoxyribonucleotide)m = (deoxyribonucleotide)n+m + AMP + beta-nicotinamide D-nucleotide.</text>
        <dbReference type="EC" id="6.5.1.2"/>
    </reaction>
</comment>
<keyword evidence="8 14" id="KW-0862">Zinc</keyword>
<evidence type="ECO:0000256" key="3">
    <source>
        <dbReference type="ARBA" id="ARBA00013308"/>
    </source>
</evidence>
<dbReference type="EMBL" id="ASHL01000001">
    <property type="protein sequence ID" value="EPD14138.1"/>
    <property type="molecule type" value="Genomic_DNA"/>
</dbReference>
<keyword evidence="9 14" id="KW-0460">Magnesium</keyword>
<dbReference type="Pfam" id="PF03119">
    <property type="entry name" value="DNA_ligase_ZBD"/>
    <property type="match status" value="1"/>
</dbReference>
<comment type="function">
    <text evidence="1 14">DNA ligase that catalyzes the formation of phosphodiester linkages between 5'-phosphoryl and 3'-hydroxyl groups in double-stranded DNA using NAD as a coenzyme and as the energy source for the reaction. It is essential for DNA replication and repair of damaged DNA.</text>
</comment>
<dbReference type="GO" id="GO:0003677">
    <property type="term" value="F:DNA binding"/>
    <property type="evidence" value="ECO:0007669"/>
    <property type="project" value="InterPro"/>
</dbReference>
<evidence type="ECO:0000256" key="1">
    <source>
        <dbReference type="ARBA" id="ARBA00004067"/>
    </source>
</evidence>
<dbReference type="Gene3D" id="3.40.50.10190">
    <property type="entry name" value="BRCT domain"/>
    <property type="match status" value="1"/>
</dbReference>
<dbReference type="Gene3D" id="2.40.50.140">
    <property type="entry name" value="Nucleic acid-binding proteins"/>
    <property type="match status" value="1"/>
</dbReference>
<dbReference type="InterPro" id="IPR013840">
    <property type="entry name" value="DNAligase_N"/>
</dbReference>
<dbReference type="Gene3D" id="1.10.150.20">
    <property type="entry name" value="5' to 3' exonuclease, C-terminal subdomain"/>
    <property type="match status" value="2"/>
</dbReference>
<dbReference type="InterPro" id="IPR010994">
    <property type="entry name" value="RuvA_2-like"/>
</dbReference>
<feature type="active site" description="N6-AMP-lysine intermediate" evidence="14">
    <location>
        <position position="118"/>
    </location>
</feature>
<dbReference type="InterPro" id="IPR036420">
    <property type="entry name" value="BRCT_dom_sf"/>
</dbReference>
<dbReference type="PROSITE" id="PS01056">
    <property type="entry name" value="DNA_LIGASE_N2"/>
    <property type="match status" value="1"/>
</dbReference>
<evidence type="ECO:0000256" key="7">
    <source>
        <dbReference type="ARBA" id="ARBA00022763"/>
    </source>
</evidence>
<dbReference type="InterPro" id="IPR033136">
    <property type="entry name" value="DNA_ligase_CS"/>
</dbReference>
<keyword evidence="14" id="KW-0464">Manganese</keyword>
<evidence type="ECO:0000256" key="16">
    <source>
        <dbReference type="SAM" id="Coils"/>
    </source>
</evidence>
<dbReference type="GO" id="GO:0006260">
    <property type="term" value="P:DNA replication"/>
    <property type="evidence" value="ECO:0007669"/>
    <property type="project" value="UniProtKB-KW"/>
</dbReference>
<dbReference type="RefSeq" id="WP_015005490.1">
    <property type="nucleotide sequence ID" value="NZ_JARGOU010000006.1"/>
</dbReference>
<dbReference type="InterPro" id="IPR003583">
    <property type="entry name" value="Hlx-hairpin-Hlx_DNA-bd_motif"/>
</dbReference>
<proteinExistence type="inferred from homology"/>
<dbReference type="InterPro" id="IPR004150">
    <property type="entry name" value="NAD_DNA_ligase_OB"/>
</dbReference>
<dbReference type="CDD" id="cd17748">
    <property type="entry name" value="BRCT_DNA_ligase_like"/>
    <property type="match status" value="1"/>
</dbReference>
<dbReference type="NCBIfam" id="NF005932">
    <property type="entry name" value="PRK07956.1"/>
    <property type="match status" value="1"/>
</dbReference>
<keyword evidence="10 14" id="KW-0520">NAD</keyword>
<comment type="similarity">
    <text evidence="13 14">Belongs to the NAD-dependent DNA ligase family. LigA subfamily.</text>
</comment>